<dbReference type="PANTHER" id="PTHR47338:SF7">
    <property type="entry name" value="ZN(II)2CYS6 TRANSCRIPTION FACTOR (EUROFUNG)"/>
    <property type="match status" value="1"/>
</dbReference>
<keyword evidence="5" id="KW-0539">Nucleus</keyword>
<evidence type="ECO:0000256" key="5">
    <source>
        <dbReference type="ARBA" id="ARBA00023242"/>
    </source>
</evidence>
<dbReference type="InterPro" id="IPR007219">
    <property type="entry name" value="XnlR_reg_dom"/>
</dbReference>
<keyword evidence="2" id="KW-0479">Metal-binding</keyword>
<evidence type="ECO:0000256" key="2">
    <source>
        <dbReference type="ARBA" id="ARBA00022723"/>
    </source>
</evidence>
<dbReference type="OrthoDB" id="4685598at2759"/>
<dbReference type="SUPFAM" id="SSF57701">
    <property type="entry name" value="Zn2/Cys6 DNA-binding domain"/>
    <property type="match status" value="2"/>
</dbReference>
<dbReference type="Proteomes" id="UP000256645">
    <property type="component" value="Unassembled WGS sequence"/>
</dbReference>
<keyword evidence="9" id="KW-1185">Reference proteome</keyword>
<feature type="domain" description="Zn(2)-C6 fungal-type" evidence="7">
    <location>
        <begin position="107"/>
        <end position="137"/>
    </location>
</feature>
<accession>A0A3D8QKK8</accession>
<dbReference type="CDD" id="cd12148">
    <property type="entry name" value="fungal_TF_MHR"/>
    <property type="match status" value="1"/>
</dbReference>
<comment type="subcellular location">
    <subcellularLocation>
        <location evidence="1">Nucleus</location>
    </subcellularLocation>
</comment>
<dbReference type="GO" id="GO:0008270">
    <property type="term" value="F:zinc ion binding"/>
    <property type="evidence" value="ECO:0007669"/>
    <property type="project" value="InterPro"/>
</dbReference>
<feature type="region of interest" description="Disordered" evidence="6">
    <location>
        <begin position="587"/>
        <end position="623"/>
    </location>
</feature>
<dbReference type="PROSITE" id="PS00463">
    <property type="entry name" value="ZN2_CY6_FUNGAL_1"/>
    <property type="match status" value="1"/>
</dbReference>
<dbReference type="InterPro" id="IPR001138">
    <property type="entry name" value="Zn2Cys6_DnaBD"/>
</dbReference>
<feature type="region of interest" description="Disordered" evidence="6">
    <location>
        <begin position="645"/>
        <end position="693"/>
    </location>
</feature>
<dbReference type="Pfam" id="PF00172">
    <property type="entry name" value="Zn_clus"/>
    <property type="match status" value="2"/>
</dbReference>
<dbReference type="PANTHER" id="PTHR47338">
    <property type="entry name" value="ZN(II)2CYS6 TRANSCRIPTION FACTOR (EUROFUNG)-RELATED"/>
    <property type="match status" value="1"/>
</dbReference>
<evidence type="ECO:0000256" key="4">
    <source>
        <dbReference type="ARBA" id="ARBA00023163"/>
    </source>
</evidence>
<proteinExistence type="predicted"/>
<dbReference type="PROSITE" id="PS50048">
    <property type="entry name" value="ZN2_CY6_FUNGAL_2"/>
    <property type="match status" value="2"/>
</dbReference>
<dbReference type="GO" id="GO:0000981">
    <property type="term" value="F:DNA-binding transcription factor activity, RNA polymerase II-specific"/>
    <property type="evidence" value="ECO:0007669"/>
    <property type="project" value="InterPro"/>
</dbReference>
<dbReference type="GO" id="GO:0003677">
    <property type="term" value="F:DNA binding"/>
    <property type="evidence" value="ECO:0007669"/>
    <property type="project" value="InterPro"/>
</dbReference>
<feature type="compositionally biased region" description="Polar residues" evidence="6">
    <location>
        <begin position="592"/>
        <end position="623"/>
    </location>
</feature>
<evidence type="ECO:0000256" key="3">
    <source>
        <dbReference type="ARBA" id="ARBA00023015"/>
    </source>
</evidence>
<dbReference type="SMART" id="SM00906">
    <property type="entry name" value="Fungal_trans"/>
    <property type="match status" value="1"/>
</dbReference>
<gene>
    <name evidence="8" type="ORF">BP6252_11691</name>
</gene>
<keyword evidence="3" id="KW-0805">Transcription regulation</keyword>
<evidence type="ECO:0000256" key="6">
    <source>
        <dbReference type="SAM" id="MobiDB-lite"/>
    </source>
</evidence>
<sequence>MAVCEMANPYAMCCAPYLRPITHLVKTNARKQGLTVCAVLEFATCAKWLYDRSRHMSISQELALARSPRARAGAQLEGFLPRRDSAAACLFLSMNTTPVLSGRSPKTCDQCRTRKVRCDGRRNTCSNCDRLGFTCSFQAASLSHSEDARVVGQSQPLRCRVRQACVSCQALKARCSGDTPSCQRCQEKKIQCVYKTPKRSASQAALGDSRRPSVNRAATFEAADGNGQVNFDQLSQQSPRSVQNEGPFPPPRDVMLKALSNYFKHIHPLPAFAFLHKASLFQKYNAGGADQALLLAIFGITSQLIDSPPDTREHGSRCIDAAANLVLADLDRPSIAKVQTLVLIIRHRNTLKRYTSAFMLVSILSRMAFALRLNYENPTLRFLDQESRRRLMWAVYMLDTTWAGGLKEFTLCPVDVIHLQLPGSEEDFELDVPRVTATLSAEPDASKELSILAYYIRIMSIRYRILRYTKYAASANVSLSEIPDAIKGLEQELHNFECYEHARSIADIITAFLNLEAEMPVMDTNIAVCVYQCARVVYNAYHIDAERFSLTTDIVTEVAEVCLSLLKKLTRNCAMTESIQRDIEDLMANGFNPPSSESPQTAPDSALNTNHNPLIPTATGTDQMISKHGLIRSPSFVEDTSNLAIHSSSSRPSPHHSLHNASDISETPDTTAATIPTPMNMSSNGDAYPIEPQGAGFRGHQVTPILSNWELDNAFQGPWDTFPQRIDPISQNHSDWGNYVPIQTDYWTHDFGAGN</sequence>
<evidence type="ECO:0000256" key="1">
    <source>
        <dbReference type="ARBA" id="ARBA00004123"/>
    </source>
</evidence>
<comment type="caution">
    <text evidence="8">The sequence shown here is derived from an EMBL/GenBank/DDBJ whole genome shotgun (WGS) entry which is preliminary data.</text>
</comment>
<dbReference type="EMBL" id="PDLM01000014">
    <property type="protein sequence ID" value="RDW62258.1"/>
    <property type="molecule type" value="Genomic_DNA"/>
</dbReference>
<dbReference type="GO" id="GO:0006351">
    <property type="term" value="P:DNA-templated transcription"/>
    <property type="evidence" value="ECO:0007669"/>
    <property type="project" value="InterPro"/>
</dbReference>
<dbReference type="CDD" id="cd00067">
    <property type="entry name" value="GAL4"/>
    <property type="match status" value="2"/>
</dbReference>
<dbReference type="Gene3D" id="4.10.240.10">
    <property type="entry name" value="Zn(2)-C6 fungal-type DNA-binding domain"/>
    <property type="match status" value="2"/>
</dbReference>
<name>A0A3D8QKK8_9HELO</name>
<reference evidence="8 9" key="1">
    <citation type="journal article" date="2018" name="IMA Fungus">
        <title>IMA Genome-F 9: Draft genome sequence of Annulohypoxylon stygium, Aspergillus mulundensis, Berkeleyomyces basicola (syn. Thielaviopsis basicola), Ceratocystis smalleyi, two Cercospora beticola strains, Coleophoma cylindrospora, Fusarium fracticaudum, Phialophora cf. hyalina, and Morchella septimelata.</title>
        <authorList>
            <person name="Wingfield B.D."/>
            <person name="Bills G.F."/>
            <person name="Dong Y."/>
            <person name="Huang W."/>
            <person name="Nel W.J."/>
            <person name="Swalarsk-Parry B.S."/>
            <person name="Vaghefi N."/>
            <person name="Wilken P.M."/>
            <person name="An Z."/>
            <person name="de Beer Z.W."/>
            <person name="De Vos L."/>
            <person name="Chen L."/>
            <person name="Duong T.A."/>
            <person name="Gao Y."/>
            <person name="Hammerbacher A."/>
            <person name="Kikkert J.R."/>
            <person name="Li Y."/>
            <person name="Li H."/>
            <person name="Li K."/>
            <person name="Li Q."/>
            <person name="Liu X."/>
            <person name="Ma X."/>
            <person name="Naidoo K."/>
            <person name="Pethybridge S.J."/>
            <person name="Sun J."/>
            <person name="Steenkamp E.T."/>
            <person name="van der Nest M.A."/>
            <person name="van Wyk S."/>
            <person name="Wingfield M.J."/>
            <person name="Xiong C."/>
            <person name="Yue Q."/>
            <person name="Zhang X."/>
        </authorList>
    </citation>
    <scope>NUCLEOTIDE SEQUENCE [LARGE SCALE GENOMIC DNA]</scope>
    <source>
        <strain evidence="8 9">BP6252</strain>
    </source>
</reference>
<dbReference type="STRING" id="1849047.A0A3D8QKK8"/>
<dbReference type="AlphaFoldDB" id="A0A3D8QKK8"/>
<keyword evidence="4" id="KW-0804">Transcription</keyword>
<dbReference type="Pfam" id="PF04082">
    <property type="entry name" value="Fungal_trans"/>
    <property type="match status" value="1"/>
</dbReference>
<protein>
    <recommendedName>
        <fullName evidence="7">Zn(2)-C6 fungal-type domain-containing protein</fullName>
    </recommendedName>
</protein>
<evidence type="ECO:0000313" key="9">
    <source>
        <dbReference type="Proteomes" id="UP000256645"/>
    </source>
</evidence>
<dbReference type="GO" id="GO:0005634">
    <property type="term" value="C:nucleus"/>
    <property type="evidence" value="ECO:0007669"/>
    <property type="project" value="UniProtKB-SubCell"/>
</dbReference>
<organism evidence="8 9">
    <name type="scientific">Coleophoma cylindrospora</name>
    <dbReference type="NCBI Taxonomy" id="1849047"/>
    <lineage>
        <taxon>Eukaryota</taxon>
        <taxon>Fungi</taxon>
        <taxon>Dikarya</taxon>
        <taxon>Ascomycota</taxon>
        <taxon>Pezizomycotina</taxon>
        <taxon>Leotiomycetes</taxon>
        <taxon>Helotiales</taxon>
        <taxon>Dermateaceae</taxon>
        <taxon>Coleophoma</taxon>
    </lineage>
</organism>
<feature type="domain" description="Zn(2)-C6 fungal-type" evidence="7">
    <location>
        <begin position="164"/>
        <end position="194"/>
    </location>
</feature>
<dbReference type="InterPro" id="IPR050815">
    <property type="entry name" value="TF_fung"/>
</dbReference>
<evidence type="ECO:0000259" key="7">
    <source>
        <dbReference type="PROSITE" id="PS50048"/>
    </source>
</evidence>
<feature type="compositionally biased region" description="Low complexity" evidence="6">
    <location>
        <begin position="667"/>
        <end position="678"/>
    </location>
</feature>
<evidence type="ECO:0000313" key="8">
    <source>
        <dbReference type="EMBL" id="RDW62258.1"/>
    </source>
</evidence>
<dbReference type="SMART" id="SM00066">
    <property type="entry name" value="GAL4"/>
    <property type="match status" value="2"/>
</dbReference>
<dbReference type="InterPro" id="IPR036864">
    <property type="entry name" value="Zn2-C6_fun-type_DNA-bd_sf"/>
</dbReference>